<evidence type="ECO:0000256" key="1">
    <source>
        <dbReference type="SAM" id="Phobius"/>
    </source>
</evidence>
<dbReference type="RefSeq" id="WP_130451818.1">
    <property type="nucleotide sequence ID" value="NZ_SHLA01000001.1"/>
</dbReference>
<feature type="transmembrane region" description="Helical" evidence="1">
    <location>
        <begin position="34"/>
        <end position="55"/>
    </location>
</feature>
<name>A0A4Q8AI06_9MICC</name>
<keyword evidence="3" id="KW-1185">Reference proteome</keyword>
<keyword evidence="1" id="KW-0472">Membrane</keyword>
<accession>A0A4Q8AI06</accession>
<organism evidence="2 3">
    <name type="scientific">Zhihengliuella halotolerans</name>
    <dbReference type="NCBI Taxonomy" id="370736"/>
    <lineage>
        <taxon>Bacteria</taxon>
        <taxon>Bacillati</taxon>
        <taxon>Actinomycetota</taxon>
        <taxon>Actinomycetes</taxon>
        <taxon>Micrococcales</taxon>
        <taxon>Micrococcaceae</taxon>
        <taxon>Zhihengliuella</taxon>
    </lineage>
</organism>
<feature type="transmembrane region" description="Helical" evidence="1">
    <location>
        <begin position="75"/>
        <end position="93"/>
    </location>
</feature>
<protein>
    <submittedName>
        <fullName evidence="2">Uncharacterized protein</fullName>
    </submittedName>
</protein>
<feature type="transmembrane region" description="Helical" evidence="1">
    <location>
        <begin position="158"/>
        <end position="179"/>
    </location>
</feature>
<dbReference type="EMBL" id="SHLA01000001">
    <property type="protein sequence ID" value="RZU63455.1"/>
    <property type="molecule type" value="Genomic_DNA"/>
</dbReference>
<feature type="transmembrane region" description="Helical" evidence="1">
    <location>
        <begin position="224"/>
        <end position="247"/>
    </location>
</feature>
<gene>
    <name evidence="2" type="ORF">EV380_3076</name>
</gene>
<dbReference type="OrthoDB" id="3724330at2"/>
<evidence type="ECO:0000313" key="3">
    <source>
        <dbReference type="Proteomes" id="UP000292685"/>
    </source>
</evidence>
<reference evidence="2 3" key="1">
    <citation type="submission" date="2019-02" db="EMBL/GenBank/DDBJ databases">
        <title>Sequencing the genomes of 1000 actinobacteria strains.</title>
        <authorList>
            <person name="Klenk H.-P."/>
        </authorList>
    </citation>
    <scope>NUCLEOTIDE SEQUENCE [LARGE SCALE GENOMIC DNA]</scope>
    <source>
        <strain evidence="2 3">DSM 17364</strain>
    </source>
</reference>
<evidence type="ECO:0000313" key="2">
    <source>
        <dbReference type="EMBL" id="RZU63455.1"/>
    </source>
</evidence>
<dbReference type="Proteomes" id="UP000292685">
    <property type="component" value="Unassembled WGS sequence"/>
</dbReference>
<proteinExistence type="predicted"/>
<dbReference type="AlphaFoldDB" id="A0A4Q8AI06"/>
<keyword evidence="1" id="KW-0812">Transmembrane</keyword>
<keyword evidence="1" id="KW-1133">Transmembrane helix</keyword>
<comment type="caution">
    <text evidence="2">The sequence shown here is derived from an EMBL/GenBank/DDBJ whole genome shotgun (WGS) entry which is preliminary data.</text>
</comment>
<feature type="transmembrane region" description="Helical" evidence="1">
    <location>
        <begin position="191"/>
        <end position="212"/>
    </location>
</feature>
<feature type="transmembrane region" description="Helical" evidence="1">
    <location>
        <begin position="114"/>
        <end position="134"/>
    </location>
</feature>
<sequence>MSTAAIHTETPARRRTGSLSKIVRLHFVDRSRMIDAPLLIMAGVAVLIVAVMLVLEGFTDVPRTELSEGFRYNQAALWCLSGYIMNVGVMAYARTMPYAMGLGATRRQYFWGTTAALTLEAVIIAAMMTTFLFFEKITGHWFTGARMFDTFLTGDGDYVSLFVIGFGISLAMLLFGSFFASVYMRWSSAGVIGSIAVIVVLALAAVAAVLALELDVAAAFATFPFGKIAGILVLVSALAALASWGVMRKAPVGR</sequence>